<dbReference type="CDD" id="cd06170">
    <property type="entry name" value="LuxR_C_like"/>
    <property type="match status" value="1"/>
</dbReference>
<keyword evidence="8" id="KW-1185">Reference proteome</keyword>
<comment type="caution">
    <text evidence="7">The sequence shown here is derived from an EMBL/GenBank/DDBJ whole genome shotgun (WGS) entry which is preliminary data.</text>
</comment>
<feature type="modified residue" description="4-aspartylphosphate" evidence="4">
    <location>
        <position position="54"/>
    </location>
</feature>
<name>A0A4Q8CYZ7_9GAMM</name>
<dbReference type="Proteomes" id="UP000292298">
    <property type="component" value="Unassembled WGS sequence"/>
</dbReference>
<dbReference type="InterPro" id="IPR039420">
    <property type="entry name" value="WalR-like"/>
</dbReference>
<dbReference type="Pfam" id="PF00196">
    <property type="entry name" value="GerE"/>
    <property type="match status" value="1"/>
</dbReference>
<dbReference type="PRINTS" id="PR00038">
    <property type="entry name" value="HTHLUXR"/>
</dbReference>
<dbReference type="GO" id="GO:0003677">
    <property type="term" value="F:DNA binding"/>
    <property type="evidence" value="ECO:0007669"/>
    <property type="project" value="UniProtKB-KW"/>
</dbReference>
<dbReference type="SUPFAM" id="SSF46894">
    <property type="entry name" value="C-terminal effector domain of the bipartite response regulators"/>
    <property type="match status" value="1"/>
</dbReference>
<evidence type="ECO:0000256" key="1">
    <source>
        <dbReference type="ARBA" id="ARBA00023015"/>
    </source>
</evidence>
<dbReference type="Gene3D" id="3.40.50.2300">
    <property type="match status" value="1"/>
</dbReference>
<accession>A0A4Q8CYZ7</accession>
<dbReference type="AlphaFoldDB" id="A0A4Q8CYZ7"/>
<keyword evidence="1" id="KW-0805">Transcription regulation</keyword>
<keyword evidence="2" id="KW-0238">DNA-binding</keyword>
<evidence type="ECO:0000259" key="5">
    <source>
        <dbReference type="PROSITE" id="PS50043"/>
    </source>
</evidence>
<feature type="domain" description="HTH luxR-type" evidence="5">
    <location>
        <begin position="153"/>
        <end position="218"/>
    </location>
</feature>
<dbReference type="PANTHER" id="PTHR43214:SF41">
    <property type="entry name" value="NITRATE_NITRITE RESPONSE REGULATOR PROTEIN NARP"/>
    <property type="match status" value="1"/>
</dbReference>
<proteinExistence type="predicted"/>
<dbReference type="SMART" id="SM00448">
    <property type="entry name" value="REC"/>
    <property type="match status" value="1"/>
</dbReference>
<dbReference type="InterPro" id="IPR000792">
    <property type="entry name" value="Tscrpt_reg_LuxR_C"/>
</dbReference>
<feature type="domain" description="Response regulatory" evidence="6">
    <location>
        <begin position="3"/>
        <end position="119"/>
    </location>
</feature>
<gene>
    <name evidence="7" type="ORF">EV698_0480</name>
</gene>
<dbReference type="PROSITE" id="PS50043">
    <property type="entry name" value="HTH_LUXR_2"/>
    <property type="match status" value="1"/>
</dbReference>
<evidence type="ECO:0000256" key="2">
    <source>
        <dbReference type="ARBA" id="ARBA00023125"/>
    </source>
</evidence>
<dbReference type="InterPro" id="IPR001789">
    <property type="entry name" value="Sig_transdc_resp-reg_receiver"/>
</dbReference>
<dbReference type="SMART" id="SM00421">
    <property type="entry name" value="HTH_LUXR"/>
    <property type="match status" value="1"/>
</dbReference>
<dbReference type="RefSeq" id="WP_130502573.1">
    <property type="nucleotide sequence ID" value="NZ_SHLI01000001.1"/>
</dbReference>
<evidence type="ECO:0000259" key="6">
    <source>
        <dbReference type="PROSITE" id="PS50110"/>
    </source>
</evidence>
<dbReference type="EMBL" id="SHLI01000001">
    <property type="protein sequence ID" value="RZU98236.1"/>
    <property type="molecule type" value="Genomic_DNA"/>
</dbReference>
<organism evidence="7 8">
    <name type="scientific">Spiribacter vilamensis</name>
    <dbReference type="NCBI Taxonomy" id="531306"/>
    <lineage>
        <taxon>Bacteria</taxon>
        <taxon>Pseudomonadati</taxon>
        <taxon>Pseudomonadota</taxon>
        <taxon>Gammaproteobacteria</taxon>
        <taxon>Chromatiales</taxon>
        <taxon>Ectothiorhodospiraceae</taxon>
        <taxon>Spiribacter</taxon>
    </lineage>
</organism>
<sequence length="224" mass="24430">MKRALIVDPDAGEQRRISDILLTIWPQIDLVATPGLKAAYGHFGGSMPGLLITDFYLPDGSGLELIEQTRMLYPGSPRVILTRHDDDPHLLAALRQGVDGYILKDQGSDGTLQLMAAIGNGDPGLSPEIARRMMQRFEERPPHSDQGDSLVRPGAESTGLTRREVEVLSLLSRGWDRHRVGNALVIKSSTVAGHIKSIYLKLNVSTRAEATLAAVKLGLVDLEH</sequence>
<dbReference type="InterPro" id="IPR016032">
    <property type="entry name" value="Sig_transdc_resp-reg_C-effctor"/>
</dbReference>
<keyword evidence="4" id="KW-0597">Phosphoprotein</keyword>
<dbReference type="SUPFAM" id="SSF52172">
    <property type="entry name" value="CheY-like"/>
    <property type="match status" value="1"/>
</dbReference>
<dbReference type="OrthoDB" id="9796655at2"/>
<evidence type="ECO:0000256" key="3">
    <source>
        <dbReference type="ARBA" id="ARBA00023163"/>
    </source>
</evidence>
<evidence type="ECO:0000256" key="4">
    <source>
        <dbReference type="PROSITE-ProRule" id="PRU00169"/>
    </source>
</evidence>
<dbReference type="Pfam" id="PF00072">
    <property type="entry name" value="Response_reg"/>
    <property type="match status" value="1"/>
</dbReference>
<dbReference type="GO" id="GO:0006355">
    <property type="term" value="P:regulation of DNA-templated transcription"/>
    <property type="evidence" value="ECO:0007669"/>
    <property type="project" value="InterPro"/>
</dbReference>
<dbReference type="PANTHER" id="PTHR43214">
    <property type="entry name" value="TWO-COMPONENT RESPONSE REGULATOR"/>
    <property type="match status" value="1"/>
</dbReference>
<keyword evidence="3" id="KW-0804">Transcription</keyword>
<evidence type="ECO:0000313" key="8">
    <source>
        <dbReference type="Proteomes" id="UP000292298"/>
    </source>
</evidence>
<dbReference type="InterPro" id="IPR011006">
    <property type="entry name" value="CheY-like_superfamily"/>
</dbReference>
<dbReference type="PROSITE" id="PS50110">
    <property type="entry name" value="RESPONSE_REGULATORY"/>
    <property type="match status" value="1"/>
</dbReference>
<dbReference type="GO" id="GO:0000160">
    <property type="term" value="P:phosphorelay signal transduction system"/>
    <property type="evidence" value="ECO:0007669"/>
    <property type="project" value="InterPro"/>
</dbReference>
<dbReference type="CDD" id="cd00156">
    <property type="entry name" value="REC"/>
    <property type="match status" value="1"/>
</dbReference>
<reference evidence="7 8" key="1">
    <citation type="submission" date="2019-02" db="EMBL/GenBank/DDBJ databases">
        <title>Genomic Encyclopedia of Type Strains, Phase IV (KMG-IV): sequencing the most valuable type-strain genomes for metagenomic binning, comparative biology and taxonomic classification.</title>
        <authorList>
            <person name="Goeker M."/>
        </authorList>
    </citation>
    <scope>NUCLEOTIDE SEQUENCE [LARGE SCALE GENOMIC DNA]</scope>
    <source>
        <strain evidence="7 8">DSM 21056</strain>
    </source>
</reference>
<protein>
    <submittedName>
        <fullName evidence="7">LuxR family two component transcriptional regulator</fullName>
    </submittedName>
</protein>
<evidence type="ECO:0000313" key="7">
    <source>
        <dbReference type="EMBL" id="RZU98236.1"/>
    </source>
</evidence>